<accession>W0RBK4</accession>
<gene>
    <name evidence="1" type="ORF">J421_0952</name>
</gene>
<dbReference type="KEGG" id="gba:J421_0952"/>
<dbReference type="Proteomes" id="UP000019151">
    <property type="component" value="Chromosome"/>
</dbReference>
<keyword evidence="2" id="KW-1185">Reference proteome</keyword>
<dbReference type="AlphaFoldDB" id="W0RBK4"/>
<reference evidence="1 2" key="1">
    <citation type="journal article" date="2014" name="Genome Announc.">
        <title>Genome Sequence and Methylome of Soil Bacterium Gemmatirosa kalamazoonensis KBS708T, a Member of the Rarely Cultivated Gemmatimonadetes Phylum.</title>
        <authorList>
            <person name="Debruyn J.M."/>
            <person name="Radosevich M."/>
            <person name="Wommack K.E."/>
            <person name="Polson S.W."/>
            <person name="Hauser L.J."/>
            <person name="Fawaz M.N."/>
            <person name="Korlach J."/>
            <person name="Tsai Y.C."/>
        </authorList>
    </citation>
    <scope>NUCLEOTIDE SEQUENCE [LARGE SCALE GENOMIC DNA]</scope>
    <source>
        <strain evidence="1 2">KBS708</strain>
    </source>
</reference>
<sequence length="42" mass="4615">MRLHRLLLAPLFVLPGFLGGQPTDASRFAGLHVRVCIGLKKD</sequence>
<organism evidence="1 2">
    <name type="scientific">Gemmatirosa kalamazoonensis</name>
    <dbReference type="NCBI Taxonomy" id="861299"/>
    <lineage>
        <taxon>Bacteria</taxon>
        <taxon>Pseudomonadati</taxon>
        <taxon>Gemmatimonadota</taxon>
        <taxon>Gemmatimonadia</taxon>
        <taxon>Gemmatimonadales</taxon>
        <taxon>Gemmatimonadaceae</taxon>
        <taxon>Gemmatirosa</taxon>
    </lineage>
</organism>
<dbReference type="InParanoid" id="W0RBK4"/>
<dbReference type="EMBL" id="CP007128">
    <property type="protein sequence ID" value="AHG88489.1"/>
    <property type="molecule type" value="Genomic_DNA"/>
</dbReference>
<evidence type="ECO:0000313" key="1">
    <source>
        <dbReference type="EMBL" id="AHG88489.1"/>
    </source>
</evidence>
<proteinExistence type="predicted"/>
<protein>
    <submittedName>
        <fullName evidence="1">Uncharacterized protein</fullName>
    </submittedName>
</protein>
<evidence type="ECO:0000313" key="2">
    <source>
        <dbReference type="Proteomes" id="UP000019151"/>
    </source>
</evidence>
<dbReference type="HOGENOM" id="CLU_3252108_0_0_0"/>
<name>W0RBK4_9BACT</name>